<dbReference type="Proteomes" id="UP000001449">
    <property type="component" value="Chromosome 7"/>
</dbReference>
<dbReference type="SMART" id="SM00184">
    <property type="entry name" value="RING"/>
    <property type="match status" value="1"/>
</dbReference>
<dbReference type="SUPFAM" id="SSF50965">
    <property type="entry name" value="Galactose oxidase, central domain"/>
    <property type="match status" value="1"/>
</dbReference>
<gene>
    <name evidence="4" type="ORF">THAPS_23491</name>
</gene>
<reference evidence="4 5" key="2">
    <citation type="journal article" date="2008" name="Nature">
        <title>The Phaeodactylum genome reveals the evolutionary history of diatom genomes.</title>
        <authorList>
            <person name="Bowler C."/>
            <person name="Allen A.E."/>
            <person name="Badger J.H."/>
            <person name="Grimwood J."/>
            <person name="Jabbari K."/>
            <person name="Kuo A."/>
            <person name="Maheswari U."/>
            <person name="Martens C."/>
            <person name="Maumus F."/>
            <person name="Otillar R.P."/>
            <person name="Rayko E."/>
            <person name="Salamov A."/>
            <person name="Vandepoele K."/>
            <person name="Beszteri B."/>
            <person name="Gruber A."/>
            <person name="Heijde M."/>
            <person name="Katinka M."/>
            <person name="Mock T."/>
            <person name="Valentin K."/>
            <person name="Verret F."/>
            <person name="Berges J.A."/>
            <person name="Brownlee C."/>
            <person name="Cadoret J.P."/>
            <person name="Chiovitti A."/>
            <person name="Choi C.J."/>
            <person name="Coesel S."/>
            <person name="De Martino A."/>
            <person name="Detter J.C."/>
            <person name="Durkin C."/>
            <person name="Falciatore A."/>
            <person name="Fournet J."/>
            <person name="Haruta M."/>
            <person name="Huysman M.J."/>
            <person name="Jenkins B.D."/>
            <person name="Jiroutova K."/>
            <person name="Jorgensen R.E."/>
            <person name="Joubert Y."/>
            <person name="Kaplan A."/>
            <person name="Kroger N."/>
            <person name="Kroth P.G."/>
            <person name="La Roche J."/>
            <person name="Lindquist E."/>
            <person name="Lommer M."/>
            <person name="Martin-Jezequel V."/>
            <person name="Lopez P.J."/>
            <person name="Lucas S."/>
            <person name="Mangogna M."/>
            <person name="McGinnis K."/>
            <person name="Medlin L.K."/>
            <person name="Montsant A."/>
            <person name="Oudot-Le Secq M.P."/>
            <person name="Napoli C."/>
            <person name="Obornik M."/>
            <person name="Parker M.S."/>
            <person name="Petit J.L."/>
            <person name="Porcel B.M."/>
            <person name="Poulsen N."/>
            <person name="Robison M."/>
            <person name="Rychlewski L."/>
            <person name="Rynearson T.A."/>
            <person name="Schmutz J."/>
            <person name="Shapiro H."/>
            <person name="Siaut M."/>
            <person name="Stanley M."/>
            <person name="Sussman M.R."/>
            <person name="Taylor A.R."/>
            <person name="Vardi A."/>
            <person name="von Dassow P."/>
            <person name="Vyverman W."/>
            <person name="Willis A."/>
            <person name="Wyrwicz L.S."/>
            <person name="Rokhsar D.S."/>
            <person name="Weissenbach J."/>
            <person name="Armbrust E.V."/>
            <person name="Green B.R."/>
            <person name="Van de Peer Y."/>
            <person name="Grigoriev I.V."/>
        </authorList>
    </citation>
    <scope>NUCLEOTIDE SEQUENCE [LARGE SCALE GENOMIC DNA]</scope>
    <source>
        <strain evidence="4 5">CCMP1335</strain>
    </source>
</reference>
<keyword evidence="1" id="KW-0862">Zinc</keyword>
<evidence type="ECO:0000256" key="1">
    <source>
        <dbReference type="PROSITE-ProRule" id="PRU00175"/>
    </source>
</evidence>
<reference evidence="4 5" key="1">
    <citation type="journal article" date="2004" name="Science">
        <title>The genome of the diatom Thalassiosira pseudonana: ecology, evolution, and metabolism.</title>
        <authorList>
            <person name="Armbrust E.V."/>
            <person name="Berges J.A."/>
            <person name="Bowler C."/>
            <person name="Green B.R."/>
            <person name="Martinez D."/>
            <person name="Putnam N.H."/>
            <person name="Zhou S."/>
            <person name="Allen A.E."/>
            <person name="Apt K.E."/>
            <person name="Bechner M."/>
            <person name="Brzezinski M.A."/>
            <person name="Chaal B.K."/>
            <person name="Chiovitti A."/>
            <person name="Davis A.K."/>
            <person name="Demarest M.S."/>
            <person name="Detter J.C."/>
            <person name="Glavina T."/>
            <person name="Goodstein D."/>
            <person name="Hadi M.Z."/>
            <person name="Hellsten U."/>
            <person name="Hildebrand M."/>
            <person name="Jenkins B.D."/>
            <person name="Jurka J."/>
            <person name="Kapitonov V.V."/>
            <person name="Kroger N."/>
            <person name="Lau W.W."/>
            <person name="Lane T.W."/>
            <person name="Larimer F.W."/>
            <person name="Lippmeier J.C."/>
            <person name="Lucas S."/>
            <person name="Medina M."/>
            <person name="Montsant A."/>
            <person name="Obornik M."/>
            <person name="Parker M.S."/>
            <person name="Palenik B."/>
            <person name="Pazour G.J."/>
            <person name="Richardson P.M."/>
            <person name="Rynearson T.A."/>
            <person name="Saito M.A."/>
            <person name="Schwartz D.C."/>
            <person name="Thamatrakoln K."/>
            <person name="Valentin K."/>
            <person name="Vardi A."/>
            <person name="Wilkerson F.P."/>
            <person name="Rokhsar D.S."/>
        </authorList>
    </citation>
    <scope>NUCLEOTIDE SEQUENCE [LARGE SCALE GENOMIC DNA]</scope>
    <source>
        <strain evidence="4 5">CCMP1335</strain>
    </source>
</reference>
<dbReference type="InterPro" id="IPR015915">
    <property type="entry name" value="Kelch-typ_b-propeller"/>
</dbReference>
<evidence type="ECO:0000313" key="4">
    <source>
        <dbReference type="EMBL" id="ACI64930.1"/>
    </source>
</evidence>
<dbReference type="InterPro" id="IPR001841">
    <property type="entry name" value="Znf_RING"/>
</dbReference>
<dbReference type="Gene3D" id="2.120.10.80">
    <property type="entry name" value="Kelch-type beta propeller"/>
    <property type="match status" value="2"/>
</dbReference>
<evidence type="ECO:0000313" key="5">
    <source>
        <dbReference type="Proteomes" id="UP000001449"/>
    </source>
</evidence>
<feature type="domain" description="RING-type" evidence="3">
    <location>
        <begin position="1962"/>
        <end position="2003"/>
    </location>
</feature>
<dbReference type="InterPro" id="IPR036691">
    <property type="entry name" value="Endo/exonu/phosph_ase_sf"/>
</dbReference>
<dbReference type="PANTHER" id="PTHR42834">
    <property type="entry name" value="ENDONUCLEASE/EXONUCLEASE/PHOSPHATASE FAMILY PROTEIN (AFU_ORTHOLOGUE AFUA_3G09210)"/>
    <property type="match status" value="1"/>
</dbReference>
<name>B5YN66_THAPS</name>
<dbReference type="Gene3D" id="3.60.10.10">
    <property type="entry name" value="Endonuclease/exonuclease/phosphatase"/>
    <property type="match status" value="1"/>
</dbReference>
<dbReference type="CDD" id="cd04486">
    <property type="entry name" value="YhcR_OBF_like"/>
    <property type="match status" value="1"/>
</dbReference>
<feature type="compositionally biased region" description="Polar residues" evidence="2">
    <location>
        <begin position="1157"/>
        <end position="1188"/>
    </location>
</feature>
<dbReference type="GO" id="GO:0008270">
    <property type="term" value="F:zinc ion binding"/>
    <property type="evidence" value="ECO:0007669"/>
    <property type="project" value="UniProtKB-KW"/>
</dbReference>
<accession>B5YN66</accession>
<feature type="region of interest" description="Disordered" evidence="2">
    <location>
        <begin position="2113"/>
        <end position="2172"/>
    </location>
</feature>
<dbReference type="InterPro" id="IPR013083">
    <property type="entry name" value="Znf_RING/FYVE/PHD"/>
</dbReference>
<dbReference type="SUPFAM" id="SSF117281">
    <property type="entry name" value="Kelch motif"/>
    <property type="match status" value="1"/>
</dbReference>
<feature type="compositionally biased region" description="Acidic residues" evidence="2">
    <location>
        <begin position="2161"/>
        <end position="2172"/>
    </location>
</feature>
<dbReference type="PANTHER" id="PTHR42834:SF1">
    <property type="entry name" value="ENDONUCLEASE_EXONUCLEASE_PHOSPHATASE FAMILY PROTEIN (AFU_ORTHOLOGUE AFUA_3G09210)"/>
    <property type="match status" value="1"/>
</dbReference>
<dbReference type="NCBIfam" id="NF033681">
    <property type="entry name" value="ExeM_NucH_DNase"/>
    <property type="match status" value="1"/>
</dbReference>
<feature type="compositionally biased region" description="Low complexity" evidence="2">
    <location>
        <begin position="1059"/>
        <end position="1071"/>
    </location>
</feature>
<dbReference type="InterPro" id="IPR011043">
    <property type="entry name" value="Gal_Oxase/kelch_b-propeller"/>
</dbReference>
<dbReference type="EMBL" id="CP001160">
    <property type="protein sequence ID" value="ACI64930.1"/>
    <property type="molecule type" value="Genomic_DNA"/>
</dbReference>
<dbReference type="GeneID" id="7444153"/>
<dbReference type="SUPFAM" id="SSF56219">
    <property type="entry name" value="DNase I-like"/>
    <property type="match status" value="1"/>
</dbReference>
<protein>
    <recommendedName>
        <fullName evidence="3">RING-type domain-containing protein</fullName>
    </recommendedName>
</protein>
<dbReference type="eggNOG" id="KOG0800">
    <property type="taxonomic scope" value="Eukaryota"/>
</dbReference>
<dbReference type="Pfam" id="PF13639">
    <property type="entry name" value="zf-RING_2"/>
    <property type="match status" value="1"/>
</dbReference>
<feature type="region of interest" description="Disordered" evidence="2">
    <location>
        <begin position="1055"/>
        <end position="1086"/>
    </location>
</feature>
<dbReference type="HOGENOM" id="CLU_231536_0_0_1"/>
<dbReference type="SUPFAM" id="SSF57850">
    <property type="entry name" value="RING/U-box"/>
    <property type="match status" value="1"/>
</dbReference>
<keyword evidence="1" id="KW-0863">Zinc-finger</keyword>
<dbReference type="Gene3D" id="3.30.40.10">
    <property type="entry name" value="Zinc/RING finger domain, C3HC4 (zinc finger)"/>
    <property type="match status" value="1"/>
</dbReference>
<dbReference type="FunFam" id="3.30.40.10:FF:001105">
    <property type="entry name" value="RIKEN cDNA 4930595M18 gene"/>
    <property type="match status" value="1"/>
</dbReference>
<evidence type="ECO:0000256" key="2">
    <source>
        <dbReference type="SAM" id="MobiDB-lite"/>
    </source>
</evidence>
<keyword evidence="5" id="KW-1185">Reference proteome</keyword>
<feature type="region of interest" description="Disordered" evidence="2">
    <location>
        <begin position="1111"/>
        <end position="1204"/>
    </location>
</feature>
<dbReference type="CDD" id="cd16461">
    <property type="entry name" value="RING-H2_EL5-like"/>
    <property type="match status" value="1"/>
</dbReference>
<dbReference type="RefSeq" id="XP_002296213.1">
    <property type="nucleotide sequence ID" value="XM_002296177.1"/>
</dbReference>
<feature type="compositionally biased region" description="Polar residues" evidence="2">
    <location>
        <begin position="1135"/>
        <end position="1149"/>
    </location>
</feature>
<sequence length="2172" mass="236849">MADAANSCTKALINEFEPNPIGTDPSSMNIEILCADSDKGVGTSFSAWLLSIESDPGGSEGTVDSASQIIGTFDSNGLLVVQVPDLENPSFTLVLVETFTGTATSTDIDTNNDGTVDDTSTFGTIYDAIGITDVADITEPVYGKQLGGIDVPHTGDEPRLVFRDGSDPEIAIYAVNDPDNNEIKAYTKGTLISLAPSDFPGDTPLVASFGTVNPTHGLNQPTPAPVPPQVTKIHEIQGDGDVTPMDGSVVIVEAIVVGDFQNNDSDERRNLGGFFLQEEDADADSNPATSEGIFVYDGSFGVDVNPGDLVSVTGTVGERFGETQLSSLTEVTIVSSGNSLPTPAAISFPASTITMSQGGDFQPDLEAYEGMIVTFVDTLTIAEMYQLARFNEITLVQGERPFQYTQKNIPDVSGYAAHEKEVGARRIKYDDGLSIQNALICNLDGFSDGGKCDPGSFNTTSNIRMGDTINGLTGVLYYKWAGNSASGSTWRVTSISDNSVNFDKANNRPDGPPSVGGVYKLVSANVLNFFPTLDDGSKTANGQSPRGADNADELSRQQAKLVKALLEMDADIIGLLELENDFLPGSSGNAVEFLVNEMNTVAGNGKYAWINPGSQFIDTSDAISSGFIYKSSSFEAIVGSVGILRDDSLAGLGMSGPIFDGVTTNRATIAVSFKPVKQPCITVALNHFKSKGGSGTGNNADNSDGVGNYNGMRVLAAQAVTSWLNTEPTGISCKQTAIIGDLNSYAKEDPIRYIEGVGYTDVERKFNGENAYSYVFDGQIGTLDYVLVNPLLLNNVRGAATWSINSDEPTALDYNTDFGKDTLIFDASVPYRFSDHDAIIVGIGFSLTDLFERCLDVISDNIPEISKKSKASKEVKTAYKKMQEVYDDVVDAKEKAVEKQDIYKAIEMVLQASSDKLECDVAPQVVCNSLTELVQALLDLTCMLPRCLRVERVVWPLSSAPAPATSQTPQQAVVLYTTSIVHGHRDGTKEQSQMVCTSQSIAHTEVCIRRLLFICISAILFLQANGKQAHATDEPSVRVHASNYKGIKQIIEDHRREQQQTQPQQTRQSYQLKSHQPRHQNRLPAQPIHKSILARRKSTVLRVGDIDDTASVHGDLQTTDTSLRQPGRKAAVVETSETNQSTSAESNGTELEATEDASFTTVDVESQHNYSSIESSANTSEEGQQQSTQKEHHKWTPPEPPSPLLVSPWWVRITEEPGNDSFNFPPASRRATSSVVFTYKPDEDGEVRDLVGRDESIAKNSTNMSQPNEQHSPQSQADTAGEEYMIISGGYTDHDWRTFPVYAFPITSSIRTESGEWIELSPTSSELSNNHSDSFCMSQDGAVSRDRLYQQATYLKAHDVDSSDYEDPWEHASPCPPTGRMGHSSVIHNDNLYVFGGLIYDEEQAPAGSSKESFRLEDVPYVYRLDLQEMFEARKVTNKRRRAEDYNLVEDATTIMGSIDSMTEERLSSETEAAPSSRKVKGWQRIIPRVKPFPTSNGMPPSAASEVLLKSVNRGEMQGGLWKSKGETDKFVMYGGLRIAQVDYDAHGPHCAPSKVVKGSSHTVGIGESSQVRSHKIVELPLGDVWAYDLELDAWEKITNDYGRAISDVDAVDNAETSTAEGKEASNDDDSSWWADLDASLFPRPRTAHAATVVGDELIIHGGMGWNERTNDWDGGTDWKTLEDMWIFNLSTRTWKRRWLIPLLLRSYHSLVGWNVEDSLLGADKGIQNLTSWTGPVVAAFGGYTTGIDVFSGEEVAYVFDDVLVSYPPPLIDEDDLGFLVDSPWLKASMPEYRDGDVMISNRFEHAAVVSKEGVMVVWGGQFQDTSNLKGVWAINLGGRDSQVSLVMAESDGIYDEYDATITALHTFVIMMMFMSMSLTLILGMTQRYNELLQQANADAEIAGMAFAARDVGGDAPSAHRARGRGLHPEIIATLPEKIYSSSESDRGEDGTVDDEDKDDCCPICLVEYEDGDELRVLPCNHYMHKVCVDAWLGNNPSCPSCRYSLSELVDDRPMLQLRTLRSRISTQSSALARFISAHDNGMFFLPGSSEMETGDTSNGIELVADFGDGSGPRRSVIDLRYISSLALTEEDDEGNSTAARGVAAENSFSEMGQIASPGGRIRRSQRDRASRLAGLRQNVSRIRRSRRRPRDGSTIIPLNDPEEEENGNSLV</sequence>
<dbReference type="STRING" id="35128.B5YN66"/>
<evidence type="ECO:0000259" key="3">
    <source>
        <dbReference type="PROSITE" id="PS50089"/>
    </source>
</evidence>
<dbReference type="PaxDb" id="35128-Thaps23491"/>
<organism evidence="4 5">
    <name type="scientific">Thalassiosira pseudonana</name>
    <name type="common">Marine diatom</name>
    <name type="synonym">Cyclotella nana</name>
    <dbReference type="NCBI Taxonomy" id="35128"/>
    <lineage>
        <taxon>Eukaryota</taxon>
        <taxon>Sar</taxon>
        <taxon>Stramenopiles</taxon>
        <taxon>Ochrophyta</taxon>
        <taxon>Bacillariophyta</taxon>
        <taxon>Coscinodiscophyceae</taxon>
        <taxon>Thalassiosirophycidae</taxon>
        <taxon>Thalassiosirales</taxon>
        <taxon>Thalassiosiraceae</taxon>
        <taxon>Thalassiosira</taxon>
    </lineage>
</organism>
<dbReference type="InParanoid" id="B5YN66"/>
<dbReference type="PROSITE" id="PS50089">
    <property type="entry name" value="ZF_RING_2"/>
    <property type="match status" value="1"/>
</dbReference>
<dbReference type="InterPro" id="IPR047971">
    <property type="entry name" value="ExeM-like"/>
</dbReference>
<dbReference type="FunFam" id="3.60.10.10:FF:000072">
    <property type="entry name" value="Extracellular nuclease"/>
    <property type="match status" value="1"/>
</dbReference>
<dbReference type="KEGG" id="tps:THAPS_23491"/>
<keyword evidence="1" id="KW-0479">Metal-binding</keyword>
<proteinExistence type="predicted"/>